<protein>
    <submittedName>
        <fullName evidence="2">Uncharacterized protein</fullName>
    </submittedName>
</protein>
<organism evidence="2">
    <name type="scientific">Cuerna arida</name>
    <dbReference type="NCBI Taxonomy" id="1464854"/>
    <lineage>
        <taxon>Eukaryota</taxon>
        <taxon>Metazoa</taxon>
        <taxon>Ecdysozoa</taxon>
        <taxon>Arthropoda</taxon>
        <taxon>Hexapoda</taxon>
        <taxon>Insecta</taxon>
        <taxon>Pterygota</taxon>
        <taxon>Neoptera</taxon>
        <taxon>Paraneoptera</taxon>
        <taxon>Hemiptera</taxon>
        <taxon>Auchenorrhyncha</taxon>
        <taxon>Membracoidea</taxon>
        <taxon>Cicadellidae</taxon>
        <taxon>Cicadellinae</taxon>
        <taxon>Proconiini</taxon>
        <taxon>Cuerna</taxon>
    </lineage>
</organism>
<dbReference type="AlphaFoldDB" id="A0A1B6G0N7"/>
<reference evidence="2" key="1">
    <citation type="submission" date="2015-11" db="EMBL/GenBank/DDBJ databases">
        <title>De novo transcriptome assembly of four potential Pierce s Disease insect vectors from Arizona vineyards.</title>
        <authorList>
            <person name="Tassone E.E."/>
        </authorList>
    </citation>
    <scope>NUCLEOTIDE SEQUENCE</scope>
</reference>
<evidence type="ECO:0000256" key="1">
    <source>
        <dbReference type="SAM" id="MobiDB-lite"/>
    </source>
</evidence>
<feature type="compositionally biased region" description="Basic and acidic residues" evidence="1">
    <location>
        <begin position="17"/>
        <end position="29"/>
    </location>
</feature>
<feature type="non-terminal residue" evidence="2">
    <location>
        <position position="113"/>
    </location>
</feature>
<sequence length="113" mass="12331">GPGHRSSPHYGRVRVTVSERKAEGREQDSKIRHATVRTCLEHSTCIRLLGAQILVITVKPAISGPAISGLVINDKKSALRGMPYGQAQSFSPTPWQMWLEQNRGIGGIGMVSR</sequence>
<evidence type="ECO:0000313" key="2">
    <source>
        <dbReference type="EMBL" id="JAS55873.1"/>
    </source>
</evidence>
<proteinExistence type="predicted"/>
<name>A0A1B6G0N7_9HEMI</name>
<dbReference type="EMBL" id="GECZ01013896">
    <property type="protein sequence ID" value="JAS55873.1"/>
    <property type="molecule type" value="Transcribed_RNA"/>
</dbReference>
<accession>A0A1B6G0N7</accession>
<gene>
    <name evidence="2" type="ORF">g.45925</name>
</gene>
<feature type="non-terminal residue" evidence="2">
    <location>
        <position position="1"/>
    </location>
</feature>
<feature type="region of interest" description="Disordered" evidence="1">
    <location>
        <begin position="1"/>
        <end position="29"/>
    </location>
</feature>